<organism evidence="1 2">
    <name type="scientific">Thalassobaculum fulvum</name>
    <dbReference type="NCBI Taxonomy" id="1633335"/>
    <lineage>
        <taxon>Bacteria</taxon>
        <taxon>Pseudomonadati</taxon>
        <taxon>Pseudomonadota</taxon>
        <taxon>Alphaproteobacteria</taxon>
        <taxon>Rhodospirillales</taxon>
        <taxon>Thalassobaculaceae</taxon>
        <taxon>Thalassobaculum</taxon>
    </lineage>
</organism>
<gene>
    <name evidence="1" type="ORF">GCM10017083_27050</name>
</gene>
<sequence length="73" mass="7421">MPVSIVTVSGYGVGFSARAGAAMVRQATIRPAARIRMTDLLALAAVLATAAAPGKTTGRESQVIGCRLNGSFD</sequence>
<keyword evidence="2" id="KW-1185">Reference proteome</keyword>
<comment type="caution">
    <text evidence="1">The sequence shown here is derived from an EMBL/GenBank/DDBJ whole genome shotgun (WGS) entry which is preliminary data.</text>
</comment>
<proteinExistence type="predicted"/>
<evidence type="ECO:0000313" key="2">
    <source>
        <dbReference type="Proteomes" id="UP000630353"/>
    </source>
</evidence>
<name>A0A919CQD6_9PROT</name>
<evidence type="ECO:0000313" key="1">
    <source>
        <dbReference type="EMBL" id="GHD51991.1"/>
    </source>
</evidence>
<dbReference type="Proteomes" id="UP000630353">
    <property type="component" value="Unassembled WGS sequence"/>
</dbReference>
<dbReference type="EMBL" id="BMZS01000005">
    <property type="protein sequence ID" value="GHD51991.1"/>
    <property type="molecule type" value="Genomic_DNA"/>
</dbReference>
<protein>
    <submittedName>
        <fullName evidence="1">Uncharacterized protein</fullName>
    </submittedName>
</protein>
<dbReference type="AlphaFoldDB" id="A0A919CQD6"/>
<accession>A0A919CQD6</accession>
<reference evidence="1" key="1">
    <citation type="journal article" date="2014" name="Int. J. Syst. Evol. Microbiol.">
        <title>Complete genome sequence of Corynebacterium casei LMG S-19264T (=DSM 44701T), isolated from a smear-ripened cheese.</title>
        <authorList>
            <consortium name="US DOE Joint Genome Institute (JGI-PGF)"/>
            <person name="Walter F."/>
            <person name="Albersmeier A."/>
            <person name="Kalinowski J."/>
            <person name="Ruckert C."/>
        </authorList>
    </citation>
    <scope>NUCLEOTIDE SEQUENCE</scope>
    <source>
        <strain evidence="1">KCTC 42651</strain>
    </source>
</reference>
<reference evidence="1" key="2">
    <citation type="submission" date="2020-09" db="EMBL/GenBank/DDBJ databases">
        <authorList>
            <person name="Sun Q."/>
            <person name="Kim S."/>
        </authorList>
    </citation>
    <scope>NUCLEOTIDE SEQUENCE</scope>
    <source>
        <strain evidence="1">KCTC 42651</strain>
    </source>
</reference>